<sequence length="111" mass="12352">MVYMVKASEIVSSGSSSLKAIASDDRVHHHDRIKQSTNMDSSSFLITFILINSLLLSHTYSMVMATDEAFSTSKYKLKVVSKRTSRKSPPSPRRNPPIRVKPIPPPPAIKI</sequence>
<reference evidence="1 2" key="1">
    <citation type="journal article" date="2023" name="Science">
        <title>Complex scaffold remodeling in plant triterpene biosynthesis.</title>
        <authorList>
            <person name="De La Pena R."/>
            <person name="Hodgson H."/>
            <person name="Liu J.C."/>
            <person name="Stephenson M.J."/>
            <person name="Martin A.C."/>
            <person name="Owen C."/>
            <person name="Harkess A."/>
            <person name="Leebens-Mack J."/>
            <person name="Jimenez L.E."/>
            <person name="Osbourn A."/>
            <person name="Sattely E.S."/>
        </authorList>
    </citation>
    <scope>NUCLEOTIDE SEQUENCE [LARGE SCALE GENOMIC DNA]</scope>
    <source>
        <strain evidence="2">cv. JPN11</strain>
        <tissue evidence="1">Leaf</tissue>
    </source>
</reference>
<gene>
    <name evidence="1" type="ORF">OWV82_007663</name>
</gene>
<evidence type="ECO:0000313" key="2">
    <source>
        <dbReference type="Proteomes" id="UP001164539"/>
    </source>
</evidence>
<proteinExistence type="predicted"/>
<keyword evidence="2" id="KW-1185">Reference proteome</keyword>
<comment type="caution">
    <text evidence="1">The sequence shown here is derived from an EMBL/GenBank/DDBJ whole genome shotgun (WGS) entry which is preliminary data.</text>
</comment>
<dbReference type="EMBL" id="CM051397">
    <property type="protein sequence ID" value="KAJ4719728.1"/>
    <property type="molecule type" value="Genomic_DNA"/>
</dbReference>
<accession>A0ACC1Y8Z1</accession>
<evidence type="ECO:0000313" key="1">
    <source>
        <dbReference type="EMBL" id="KAJ4719728.1"/>
    </source>
</evidence>
<dbReference type="Proteomes" id="UP001164539">
    <property type="component" value="Chromosome 4"/>
</dbReference>
<protein>
    <submittedName>
        <fullName evidence="1">Uncharacterized protein</fullName>
    </submittedName>
</protein>
<name>A0ACC1Y8Z1_MELAZ</name>
<organism evidence="1 2">
    <name type="scientific">Melia azedarach</name>
    <name type="common">Chinaberry tree</name>
    <dbReference type="NCBI Taxonomy" id="155640"/>
    <lineage>
        <taxon>Eukaryota</taxon>
        <taxon>Viridiplantae</taxon>
        <taxon>Streptophyta</taxon>
        <taxon>Embryophyta</taxon>
        <taxon>Tracheophyta</taxon>
        <taxon>Spermatophyta</taxon>
        <taxon>Magnoliopsida</taxon>
        <taxon>eudicotyledons</taxon>
        <taxon>Gunneridae</taxon>
        <taxon>Pentapetalae</taxon>
        <taxon>rosids</taxon>
        <taxon>malvids</taxon>
        <taxon>Sapindales</taxon>
        <taxon>Meliaceae</taxon>
        <taxon>Melia</taxon>
    </lineage>
</organism>